<proteinExistence type="predicted"/>
<dbReference type="AlphaFoldDB" id="A0A8H7Q0M0"/>
<gene>
    <name evidence="2" type="ORF">INT44_008908</name>
</gene>
<dbReference type="Pfam" id="PF24840">
    <property type="entry name" value="NTF2_SigF"/>
    <property type="match status" value="1"/>
</dbReference>
<evidence type="ECO:0000259" key="1">
    <source>
        <dbReference type="Pfam" id="PF24840"/>
    </source>
</evidence>
<dbReference type="Proteomes" id="UP000612746">
    <property type="component" value="Unassembled WGS sequence"/>
</dbReference>
<dbReference type="OrthoDB" id="5580651at2759"/>
<name>A0A8H7Q0M0_9FUNG</name>
<keyword evidence="3" id="KW-1185">Reference proteome</keyword>
<organism evidence="2 3">
    <name type="scientific">Umbelopsis vinacea</name>
    <dbReference type="NCBI Taxonomy" id="44442"/>
    <lineage>
        <taxon>Eukaryota</taxon>
        <taxon>Fungi</taxon>
        <taxon>Fungi incertae sedis</taxon>
        <taxon>Mucoromycota</taxon>
        <taxon>Mucoromycotina</taxon>
        <taxon>Umbelopsidomycetes</taxon>
        <taxon>Umbelopsidales</taxon>
        <taxon>Umbelopsidaceae</taxon>
        <taxon>Umbelopsis</taxon>
    </lineage>
</organism>
<comment type="caution">
    <text evidence="2">The sequence shown here is derived from an EMBL/GenBank/DDBJ whole genome shotgun (WGS) entry which is preliminary data.</text>
</comment>
<feature type="domain" description="SigF-like NTF2-like" evidence="1">
    <location>
        <begin position="19"/>
        <end position="168"/>
    </location>
</feature>
<reference evidence="2" key="1">
    <citation type="submission" date="2020-12" db="EMBL/GenBank/DDBJ databases">
        <title>Metabolic potential, ecology and presence of endohyphal bacteria is reflected in genomic diversity of Mucoromycotina.</title>
        <authorList>
            <person name="Muszewska A."/>
            <person name="Okrasinska A."/>
            <person name="Steczkiewicz K."/>
            <person name="Drgas O."/>
            <person name="Orlowska M."/>
            <person name="Perlinska-Lenart U."/>
            <person name="Aleksandrzak-Piekarczyk T."/>
            <person name="Szatraj K."/>
            <person name="Zielenkiewicz U."/>
            <person name="Pilsyk S."/>
            <person name="Malc E."/>
            <person name="Mieczkowski P."/>
            <person name="Kruszewska J.S."/>
            <person name="Biernat P."/>
            <person name="Pawlowska J."/>
        </authorList>
    </citation>
    <scope>NUCLEOTIDE SEQUENCE</scope>
    <source>
        <strain evidence="2">WA0000051536</strain>
    </source>
</reference>
<dbReference type="InterPro" id="IPR057514">
    <property type="entry name" value="NTF2_SigF"/>
</dbReference>
<dbReference type="EMBL" id="JAEPRA010000006">
    <property type="protein sequence ID" value="KAG2183897.1"/>
    <property type="molecule type" value="Genomic_DNA"/>
</dbReference>
<protein>
    <recommendedName>
        <fullName evidence="1">SigF-like NTF2-like domain-containing protein</fullName>
    </recommendedName>
</protein>
<sequence>MDADLDLLQHNQHHLLHKILSDLLSDDEIAQRRVLDKYYLPNAKLTSPLISVQGIESIKNVFKLRSTLTVKPPTMTTKIFDYWTCAIHLTNYIKIPFIPLVLSIPSWMILHFKETDQDSRLLKVWWHEDSWTIEGILQSLPVVSRLYSGIIRATLGRLFSGTGRMLQSASGGAISHSYDVRQKISHRPRAGLFRTILIRWSDLLDRGKLHIPRPIDHPLYNRRHRKNQLLLLHCDQTLKL</sequence>
<evidence type="ECO:0000313" key="2">
    <source>
        <dbReference type="EMBL" id="KAG2183897.1"/>
    </source>
</evidence>
<accession>A0A8H7Q0M0</accession>
<evidence type="ECO:0000313" key="3">
    <source>
        <dbReference type="Proteomes" id="UP000612746"/>
    </source>
</evidence>